<evidence type="ECO:0000256" key="13">
    <source>
        <dbReference type="PROSITE-ProRule" id="PRU00175"/>
    </source>
</evidence>
<dbReference type="Pfam" id="PF00441">
    <property type="entry name" value="Acyl-CoA_dh_1"/>
    <property type="match status" value="1"/>
</dbReference>
<dbReference type="Pfam" id="PF00271">
    <property type="entry name" value="Helicase_C"/>
    <property type="match status" value="1"/>
</dbReference>
<dbReference type="InterPro" id="IPR027417">
    <property type="entry name" value="P-loop_NTPase"/>
</dbReference>
<keyword evidence="9" id="KW-0347">Helicase</keyword>
<dbReference type="CDD" id="cd18008">
    <property type="entry name" value="DEXDc_SHPRH-like"/>
    <property type="match status" value="1"/>
</dbReference>
<dbReference type="InterPro" id="IPR037069">
    <property type="entry name" value="AcylCoA_DH/ox_N_sf"/>
</dbReference>
<evidence type="ECO:0000259" key="16">
    <source>
        <dbReference type="PROSITE" id="PS50255"/>
    </source>
</evidence>
<dbReference type="InterPro" id="IPR046373">
    <property type="entry name" value="Acyl-CoA_Oxase/DH_mid-dom_sf"/>
</dbReference>
<evidence type="ECO:0000313" key="19">
    <source>
        <dbReference type="EMBL" id="KAJ3476791.1"/>
    </source>
</evidence>
<dbReference type="SUPFAM" id="SSF47203">
    <property type="entry name" value="Acyl-CoA dehydrogenase C-terminal domain-like"/>
    <property type="match status" value="1"/>
</dbReference>
<dbReference type="Gene3D" id="3.30.40.10">
    <property type="entry name" value="Zinc/RING finger domain, C3HC4 (zinc finger)"/>
    <property type="match status" value="1"/>
</dbReference>
<accession>A0AAD5UXP1</accession>
<evidence type="ECO:0000256" key="6">
    <source>
        <dbReference type="ARBA" id="ARBA00022741"/>
    </source>
</evidence>
<dbReference type="GO" id="GO:0008270">
    <property type="term" value="F:zinc ion binding"/>
    <property type="evidence" value="ECO:0007669"/>
    <property type="project" value="UniProtKB-KW"/>
</dbReference>
<dbReference type="InterPro" id="IPR009075">
    <property type="entry name" value="AcylCo_DH/oxidase_C"/>
</dbReference>
<dbReference type="GO" id="GO:0050660">
    <property type="term" value="F:flavin adenine dinucleotide binding"/>
    <property type="evidence" value="ECO:0007669"/>
    <property type="project" value="InterPro"/>
</dbReference>
<dbReference type="GO" id="GO:0008094">
    <property type="term" value="F:ATP-dependent activity, acting on DNA"/>
    <property type="evidence" value="ECO:0007669"/>
    <property type="project" value="TreeGrafter"/>
</dbReference>
<dbReference type="InterPro" id="IPR013786">
    <property type="entry name" value="AcylCoA_DH/ox_N"/>
</dbReference>
<dbReference type="InterPro" id="IPR006091">
    <property type="entry name" value="Acyl-CoA_Oxase/DH_mid-dom"/>
</dbReference>
<dbReference type="InterPro" id="IPR001199">
    <property type="entry name" value="Cyt_B5-like_heme/steroid-bd"/>
</dbReference>
<dbReference type="SMART" id="SM01117">
    <property type="entry name" value="Cyt-b5"/>
    <property type="match status" value="1"/>
</dbReference>
<feature type="domain" description="Helicase C-terminal" evidence="18">
    <location>
        <begin position="832"/>
        <end position="982"/>
    </location>
</feature>
<dbReference type="CDD" id="cd00567">
    <property type="entry name" value="ACAD"/>
    <property type="match status" value="1"/>
</dbReference>
<keyword evidence="4" id="KW-0285">Flavoprotein</keyword>
<keyword evidence="6" id="KW-0547">Nucleotide-binding</keyword>
<dbReference type="InterPro" id="IPR000330">
    <property type="entry name" value="SNF2_N"/>
</dbReference>
<evidence type="ECO:0000256" key="11">
    <source>
        <dbReference type="ARBA" id="ARBA00022833"/>
    </source>
</evidence>
<sequence length="1546" mass="172340">MAGPRRSARNAAAMSSSTTPATTVSPVFSPPPSRQSPTSLSSDVDDGVKEKAPKRRVQASRSTKTTGKRALESDSDEQDEQSSVRAPRKKRAVGSKAYVEIVTRKSPAEQVQKARSSTTCTVTKGKRGQVLAPSNHVSDSEANEDEEFVEDQDLEYDEDASESEPSGSEFEADDDSVVADSQDEEELSVPRRKRLVDDEIADEGIDDEDVMIDAAIQESLRTAREGLEVAMGTTSVGAGSSRAKAPLNTAASLRAAAVEKRLGKRKAKKETEDFVPDSDETSELELAMSSSESEEEPIIRSKGKNKKVVASKKTKGKGKAKKMTAAEERKLRRAEEREMRKKLGRKLTAAEKSTLALHKHHPELRDVWGDIERDLVIPTPQRGTPPPNLKVTLLPFQLESLHWMKIQEQSIWTGGLLADEMGMGKTIQMIALLCSDAGAKPNLVVAPTVAVMQWKNEIEAHSDGLTVLVWHGASRETDTRELRKFDVVLTTYAVLESCFRKQHTGFKRKGNIVKERSAMHQIKWNRVILDEAHNIKERSTNTAKATFELQAKYRWCLSGTPLQNRVGELYSMVRFLGGDPFSFYFCKMCDCKSLHWKFSDKRTCDSCGHSPMKHTCFWNNEILTPIQKNGMVGPGQVAFKKLKILLDRMMLRRTKIQRADDLGLPPRTVVIRRDYFSPEEKELYLSLFSDAKRQFTTYVDSGTVLNNYSNIFSLLTRMRQMACHPDLVLRSKTNAGSFLPDDVGEATVCRLCNDIAEDAIQAKCRHIFDRECIKQYLNTAIEPMPACPVCHIPLTIDLEAPALDLEENTKTRQGILGRLDLGKWRSSSKIEALIEELSNLRKQDATTKSLVFSQFVNFLDLIAYRLQKSGFTICRLEGTMSPQARDATIRYFMNNVHVNVFLVSLKAGGVALNLTEASRVYLMDSWWNPAVEYQAMDRIHRLGQHRPVQAIKLVVEDSIESRIIQLQEKKAAMVDATLSADDSAMGRLTPEDLGFLFRNRQEQAIPTARYSKRHSDEEPTGSAPGYKNPTVPHLHSRTHTPQPRSDRMAGKTLKTFTVEDVAQHNKEGDLWIIIDSKVYDISRFANMHPGGLGVLLTDNIAGRDATQAFFGLHRHEVLLRPQYARLQIGTIQGQKEVIKAQASDELSQVPYAEPSWLTKGYYSPYFTDSHRKFQKAVRKFVSEVVYPDAVKCEENGKKISQDVVDKLAETNIIAMRLGTGKHLKGRTLMGGIVTPEEFDHFHELIINFELARLGCRAYVDGLLAGCVIGLPPVLNFGSPELQAKVVPEVLSGKKYICLAISEAFAGSDVSGLQTVAVKDGDHWVITGTKKWITNGTYADYFTVGCKTETGFTVILVPRCDELSTKAIKTAYSSTAGTSYVTFDKVRVPIGNTLGKEGRGMQVILSNFNHERDRWSNQRMVFGKPLNAQPVIRAKLANMIARVEAGQSWLESITHQMNNMSYAEQSDKLAGPIGLLKQFITRTGRETAEDATQVFGGRSVTVTGMGKLVENYHRTSPYDSILGGAEDVLGDLGVRQAMKKMPKNVRL</sequence>
<dbReference type="GO" id="GO:0016787">
    <property type="term" value="F:hydrolase activity"/>
    <property type="evidence" value="ECO:0007669"/>
    <property type="project" value="UniProtKB-KW"/>
</dbReference>
<feature type="compositionally biased region" description="Polar residues" evidence="14">
    <location>
        <begin position="113"/>
        <end position="122"/>
    </location>
</feature>
<feature type="region of interest" description="Disordered" evidence="14">
    <location>
        <begin position="260"/>
        <end position="335"/>
    </location>
</feature>
<dbReference type="EMBL" id="JANAWD010000667">
    <property type="protein sequence ID" value="KAJ3476791.1"/>
    <property type="molecule type" value="Genomic_DNA"/>
</dbReference>
<evidence type="ECO:0000256" key="2">
    <source>
        <dbReference type="ARBA" id="ARBA00007025"/>
    </source>
</evidence>
<feature type="compositionally biased region" description="Basic residues" evidence="14">
    <location>
        <begin position="301"/>
        <end position="322"/>
    </location>
</feature>
<dbReference type="SUPFAM" id="SSF56645">
    <property type="entry name" value="Acyl-CoA dehydrogenase NM domain-like"/>
    <property type="match status" value="1"/>
</dbReference>
<dbReference type="GO" id="GO:0005524">
    <property type="term" value="F:ATP binding"/>
    <property type="evidence" value="ECO:0007669"/>
    <property type="project" value="UniProtKB-KW"/>
</dbReference>
<evidence type="ECO:0000256" key="4">
    <source>
        <dbReference type="ARBA" id="ARBA00022630"/>
    </source>
</evidence>
<comment type="caution">
    <text evidence="19">The sequence shown here is derived from an EMBL/GenBank/DDBJ whole genome shotgun (WGS) entry which is preliminary data.</text>
</comment>
<feature type="compositionally biased region" description="Basic and acidic residues" evidence="14">
    <location>
        <begin position="324"/>
        <end position="335"/>
    </location>
</feature>
<feature type="region of interest" description="Disordered" evidence="14">
    <location>
        <begin position="1"/>
        <end position="200"/>
    </location>
</feature>
<dbReference type="InterPro" id="IPR050628">
    <property type="entry name" value="SNF2_RAD54_helicase_TF"/>
</dbReference>
<dbReference type="Gene3D" id="3.40.50.300">
    <property type="entry name" value="P-loop containing nucleotide triphosphate hydrolases"/>
    <property type="match status" value="1"/>
</dbReference>
<evidence type="ECO:0008006" key="21">
    <source>
        <dbReference type="Google" id="ProtNLM"/>
    </source>
</evidence>
<name>A0AAD5UXP1_9APHY</name>
<keyword evidence="5" id="KW-0479">Metal-binding</keyword>
<evidence type="ECO:0000259" key="15">
    <source>
        <dbReference type="PROSITE" id="PS50089"/>
    </source>
</evidence>
<feature type="compositionally biased region" description="Acidic residues" evidence="14">
    <location>
        <begin position="273"/>
        <end position="283"/>
    </location>
</feature>
<feature type="region of interest" description="Disordered" evidence="14">
    <location>
        <begin position="1006"/>
        <end position="1047"/>
    </location>
</feature>
<dbReference type="InterPro" id="IPR003903">
    <property type="entry name" value="UIM_dom"/>
</dbReference>
<dbReference type="Proteomes" id="UP001212997">
    <property type="component" value="Unassembled WGS sequence"/>
</dbReference>
<protein>
    <recommendedName>
        <fullName evidence="21">DNA repair protein RAD16</fullName>
    </recommendedName>
</protein>
<dbReference type="InterPro" id="IPR038718">
    <property type="entry name" value="SNF2-like_sf"/>
</dbReference>
<dbReference type="SUPFAM" id="SSF52540">
    <property type="entry name" value="P-loop containing nucleoside triphosphate hydrolases"/>
    <property type="match status" value="2"/>
</dbReference>
<dbReference type="InterPro" id="IPR013083">
    <property type="entry name" value="Znf_RING/FYVE/PHD"/>
</dbReference>
<evidence type="ECO:0000256" key="5">
    <source>
        <dbReference type="ARBA" id="ARBA00022723"/>
    </source>
</evidence>
<dbReference type="GO" id="GO:0005634">
    <property type="term" value="C:nucleus"/>
    <property type="evidence" value="ECO:0007669"/>
    <property type="project" value="TreeGrafter"/>
</dbReference>
<keyword evidence="8" id="KW-0378">Hydrolase</keyword>
<evidence type="ECO:0000256" key="7">
    <source>
        <dbReference type="ARBA" id="ARBA00022771"/>
    </source>
</evidence>
<feature type="domain" description="Helicase ATP-binding" evidence="17">
    <location>
        <begin position="406"/>
        <end position="579"/>
    </location>
</feature>
<dbReference type="InterPro" id="IPR049730">
    <property type="entry name" value="SNF2/RAD54-like_C"/>
</dbReference>
<evidence type="ECO:0000256" key="3">
    <source>
        <dbReference type="ARBA" id="ARBA00009347"/>
    </source>
</evidence>
<dbReference type="SUPFAM" id="SSF57850">
    <property type="entry name" value="RING/U-box"/>
    <property type="match status" value="1"/>
</dbReference>
<evidence type="ECO:0000256" key="12">
    <source>
        <dbReference type="ARBA" id="ARBA00022840"/>
    </source>
</evidence>
<evidence type="ECO:0000256" key="14">
    <source>
        <dbReference type="SAM" id="MobiDB-lite"/>
    </source>
</evidence>
<evidence type="ECO:0000256" key="10">
    <source>
        <dbReference type="ARBA" id="ARBA00022827"/>
    </source>
</evidence>
<dbReference type="SMART" id="SM00490">
    <property type="entry name" value="HELICc"/>
    <property type="match status" value="1"/>
</dbReference>
<dbReference type="InterPro" id="IPR036250">
    <property type="entry name" value="AcylCo_DH-like_C"/>
</dbReference>
<dbReference type="Gene3D" id="1.20.140.10">
    <property type="entry name" value="Butyryl-CoA Dehydrogenase, subunit A, domain 3"/>
    <property type="match status" value="1"/>
</dbReference>
<dbReference type="CDD" id="cd18793">
    <property type="entry name" value="SF2_C_SNF"/>
    <property type="match status" value="1"/>
</dbReference>
<reference evidence="19" key="1">
    <citation type="submission" date="2022-07" db="EMBL/GenBank/DDBJ databases">
        <title>Genome Sequence of Physisporinus lineatus.</title>
        <authorList>
            <person name="Buettner E."/>
        </authorList>
    </citation>
    <scope>NUCLEOTIDE SEQUENCE</scope>
    <source>
        <strain evidence="19">VT162</strain>
    </source>
</reference>
<dbReference type="Gene3D" id="2.40.110.10">
    <property type="entry name" value="Butyryl-CoA Dehydrogenase, subunit A, domain 2"/>
    <property type="match status" value="1"/>
</dbReference>
<dbReference type="Pfam" id="PF00097">
    <property type="entry name" value="zf-C3HC4"/>
    <property type="match status" value="1"/>
</dbReference>
<dbReference type="PROSITE" id="PS51194">
    <property type="entry name" value="HELICASE_CTER"/>
    <property type="match status" value="1"/>
</dbReference>
<comment type="similarity">
    <text evidence="2">Belongs to the SNF2/RAD54 helicase family.</text>
</comment>
<dbReference type="InterPro" id="IPR001650">
    <property type="entry name" value="Helicase_C-like"/>
</dbReference>
<dbReference type="InterPro" id="IPR006089">
    <property type="entry name" value="Acyl-CoA_DH_CS"/>
</dbReference>
<feature type="compositionally biased region" description="Acidic residues" evidence="14">
    <location>
        <begin position="141"/>
        <end position="162"/>
    </location>
</feature>
<keyword evidence="7 13" id="KW-0863">Zinc-finger</keyword>
<dbReference type="PROSITE" id="PS50255">
    <property type="entry name" value="CYTOCHROME_B5_2"/>
    <property type="match status" value="1"/>
</dbReference>
<dbReference type="PANTHER" id="PTHR45626:SF12">
    <property type="entry name" value="DNA REPAIR PROTEIN RAD16"/>
    <property type="match status" value="1"/>
</dbReference>
<dbReference type="InterPro" id="IPR009100">
    <property type="entry name" value="AcylCoA_DH/oxidase_NM_dom_sf"/>
</dbReference>
<keyword evidence="10" id="KW-0274">FAD</keyword>
<organism evidence="19 20">
    <name type="scientific">Meripilus lineatus</name>
    <dbReference type="NCBI Taxonomy" id="2056292"/>
    <lineage>
        <taxon>Eukaryota</taxon>
        <taxon>Fungi</taxon>
        <taxon>Dikarya</taxon>
        <taxon>Basidiomycota</taxon>
        <taxon>Agaricomycotina</taxon>
        <taxon>Agaricomycetes</taxon>
        <taxon>Polyporales</taxon>
        <taxon>Meripilaceae</taxon>
        <taxon>Meripilus</taxon>
    </lineage>
</organism>
<dbReference type="InterPro" id="IPR036400">
    <property type="entry name" value="Cyt_B5-like_heme/steroid_sf"/>
</dbReference>
<keyword evidence="11" id="KW-0862">Zinc</keyword>
<dbReference type="InterPro" id="IPR001841">
    <property type="entry name" value="Znf_RING"/>
</dbReference>
<feature type="compositionally biased region" description="Low complexity" evidence="14">
    <location>
        <begin position="9"/>
        <end position="27"/>
    </location>
</feature>
<feature type="compositionally biased region" description="Acidic residues" evidence="14">
    <location>
        <begin position="170"/>
        <end position="187"/>
    </location>
</feature>
<dbReference type="SUPFAM" id="SSF55856">
    <property type="entry name" value="Cytochrome b5-like heme/steroid binding domain"/>
    <property type="match status" value="1"/>
</dbReference>
<keyword evidence="12" id="KW-0067">ATP-binding</keyword>
<dbReference type="PROSITE" id="PS51192">
    <property type="entry name" value="HELICASE_ATP_BIND_1"/>
    <property type="match status" value="1"/>
</dbReference>
<proteinExistence type="inferred from homology"/>
<dbReference type="GO" id="GO:0006289">
    <property type="term" value="P:nucleotide-excision repair"/>
    <property type="evidence" value="ECO:0007669"/>
    <property type="project" value="TreeGrafter"/>
</dbReference>
<dbReference type="Gene3D" id="3.40.50.10810">
    <property type="entry name" value="Tandem AAA-ATPase domain"/>
    <property type="match status" value="1"/>
</dbReference>
<dbReference type="Pfam" id="PF00173">
    <property type="entry name" value="Cyt-b5"/>
    <property type="match status" value="1"/>
</dbReference>
<feature type="domain" description="RING-type" evidence="15">
    <location>
        <begin position="749"/>
        <end position="791"/>
    </location>
</feature>
<evidence type="ECO:0000259" key="17">
    <source>
        <dbReference type="PROSITE" id="PS51192"/>
    </source>
</evidence>
<dbReference type="GO" id="GO:0003995">
    <property type="term" value="F:acyl-CoA dehydrogenase activity"/>
    <property type="evidence" value="ECO:0007669"/>
    <property type="project" value="InterPro"/>
</dbReference>
<dbReference type="InterPro" id="IPR018957">
    <property type="entry name" value="Znf_C3HC4_RING-type"/>
</dbReference>
<comment type="similarity">
    <text evidence="3">Belongs to the acyl-CoA dehydrogenase family.</text>
</comment>
<evidence type="ECO:0000259" key="18">
    <source>
        <dbReference type="PROSITE" id="PS51194"/>
    </source>
</evidence>
<dbReference type="GO" id="GO:0004386">
    <property type="term" value="F:helicase activity"/>
    <property type="evidence" value="ECO:0007669"/>
    <property type="project" value="UniProtKB-KW"/>
</dbReference>
<evidence type="ECO:0000256" key="9">
    <source>
        <dbReference type="ARBA" id="ARBA00022806"/>
    </source>
</evidence>
<keyword evidence="20" id="KW-1185">Reference proteome</keyword>
<evidence type="ECO:0000256" key="8">
    <source>
        <dbReference type="ARBA" id="ARBA00022801"/>
    </source>
</evidence>
<feature type="domain" description="Cytochrome b5 heme-binding" evidence="16">
    <location>
        <begin position="1053"/>
        <end position="1132"/>
    </location>
</feature>
<comment type="cofactor">
    <cofactor evidence="1">
        <name>FAD</name>
        <dbReference type="ChEBI" id="CHEBI:57692"/>
    </cofactor>
</comment>
<dbReference type="Gene3D" id="1.10.540.10">
    <property type="entry name" value="Acyl-CoA dehydrogenase/oxidase, N-terminal domain"/>
    <property type="match status" value="1"/>
</dbReference>
<dbReference type="PANTHER" id="PTHR45626">
    <property type="entry name" value="TRANSCRIPTION TERMINATION FACTOR 2-RELATED"/>
    <property type="match status" value="1"/>
</dbReference>
<dbReference type="SMART" id="SM00184">
    <property type="entry name" value="RING"/>
    <property type="match status" value="1"/>
</dbReference>
<dbReference type="Gene3D" id="3.10.120.10">
    <property type="entry name" value="Cytochrome b5-like heme/steroid binding domain"/>
    <property type="match status" value="1"/>
</dbReference>
<dbReference type="PROSITE" id="PS50089">
    <property type="entry name" value="ZF_RING_2"/>
    <property type="match status" value="1"/>
</dbReference>
<evidence type="ECO:0000256" key="1">
    <source>
        <dbReference type="ARBA" id="ARBA00001974"/>
    </source>
</evidence>
<dbReference type="Pfam" id="PF00176">
    <property type="entry name" value="SNF2-rel_dom"/>
    <property type="match status" value="1"/>
</dbReference>
<gene>
    <name evidence="19" type="ORF">NLI96_g10917</name>
</gene>
<dbReference type="SMART" id="SM00487">
    <property type="entry name" value="DEXDc"/>
    <property type="match status" value="1"/>
</dbReference>
<dbReference type="Pfam" id="PF02771">
    <property type="entry name" value="Acyl-CoA_dh_N"/>
    <property type="match status" value="1"/>
</dbReference>
<dbReference type="Pfam" id="PF02770">
    <property type="entry name" value="Acyl-CoA_dh_M"/>
    <property type="match status" value="1"/>
</dbReference>
<dbReference type="PROSITE" id="PS50330">
    <property type="entry name" value="UIM"/>
    <property type="match status" value="1"/>
</dbReference>
<dbReference type="PROSITE" id="PS00072">
    <property type="entry name" value="ACYL_COA_DH_1"/>
    <property type="match status" value="1"/>
</dbReference>
<dbReference type="InterPro" id="IPR014001">
    <property type="entry name" value="Helicase_ATP-bd"/>
</dbReference>
<evidence type="ECO:0000313" key="20">
    <source>
        <dbReference type="Proteomes" id="UP001212997"/>
    </source>
</evidence>